<dbReference type="Gramene" id="BGIOSGA021543-TA">
    <property type="protein sequence ID" value="BGIOSGA021543-PA"/>
    <property type="gene ID" value="BGIOSGA021543"/>
</dbReference>
<proteinExistence type="predicted"/>
<organism evidence="6 7">
    <name type="scientific">Oryza sativa subsp. indica</name>
    <name type="common">Rice</name>
    <dbReference type="NCBI Taxonomy" id="39946"/>
    <lineage>
        <taxon>Eukaryota</taxon>
        <taxon>Viridiplantae</taxon>
        <taxon>Streptophyta</taxon>
        <taxon>Embryophyta</taxon>
        <taxon>Tracheophyta</taxon>
        <taxon>Spermatophyta</taxon>
        <taxon>Magnoliopsida</taxon>
        <taxon>Liliopsida</taxon>
        <taxon>Poales</taxon>
        <taxon>Poaceae</taxon>
        <taxon>BOP clade</taxon>
        <taxon>Oryzoideae</taxon>
        <taxon>Oryzeae</taxon>
        <taxon>Oryzinae</taxon>
        <taxon>Oryza</taxon>
        <taxon>Oryza sativa</taxon>
    </lineage>
</organism>
<accession>B8B4I7</accession>
<keyword evidence="1" id="KW-0479">Metal-binding</keyword>
<dbReference type="PROSITE" id="PS50966">
    <property type="entry name" value="ZF_SWIM"/>
    <property type="match status" value="1"/>
</dbReference>
<dbReference type="InterPro" id="IPR004330">
    <property type="entry name" value="FAR1_DNA_bnd_dom"/>
</dbReference>
<dbReference type="STRING" id="39946.B8B4I7"/>
<dbReference type="EMBL" id="CM000131">
    <property type="protein sequence ID" value="EEC80322.1"/>
    <property type="molecule type" value="Genomic_DNA"/>
</dbReference>
<keyword evidence="2 4" id="KW-0863">Zinc-finger</keyword>
<evidence type="ECO:0000313" key="7">
    <source>
        <dbReference type="Proteomes" id="UP000007015"/>
    </source>
</evidence>
<dbReference type="PANTHER" id="PTHR47718:SF2">
    <property type="entry name" value="PROTEIN FAR1-RELATED SEQUENCE 5-LIKE"/>
    <property type="match status" value="1"/>
</dbReference>
<evidence type="ECO:0000256" key="1">
    <source>
        <dbReference type="ARBA" id="ARBA00022723"/>
    </source>
</evidence>
<protein>
    <recommendedName>
        <fullName evidence="5">SWIM-type domain-containing protein</fullName>
    </recommendedName>
</protein>
<dbReference type="SMART" id="SM00575">
    <property type="entry name" value="ZnF_PMZ"/>
    <property type="match status" value="1"/>
</dbReference>
<evidence type="ECO:0000259" key="5">
    <source>
        <dbReference type="PROSITE" id="PS50966"/>
    </source>
</evidence>
<dbReference type="AlphaFoldDB" id="B8B4I7"/>
<reference evidence="6 7" key="1">
    <citation type="journal article" date="2005" name="PLoS Biol.">
        <title>The genomes of Oryza sativa: a history of duplications.</title>
        <authorList>
            <person name="Yu J."/>
            <person name="Wang J."/>
            <person name="Lin W."/>
            <person name="Li S."/>
            <person name="Li H."/>
            <person name="Zhou J."/>
            <person name="Ni P."/>
            <person name="Dong W."/>
            <person name="Hu S."/>
            <person name="Zeng C."/>
            <person name="Zhang J."/>
            <person name="Zhang Y."/>
            <person name="Li R."/>
            <person name="Xu Z."/>
            <person name="Li S."/>
            <person name="Li X."/>
            <person name="Zheng H."/>
            <person name="Cong L."/>
            <person name="Lin L."/>
            <person name="Yin J."/>
            <person name="Geng J."/>
            <person name="Li G."/>
            <person name="Shi J."/>
            <person name="Liu J."/>
            <person name="Lv H."/>
            <person name="Li J."/>
            <person name="Wang J."/>
            <person name="Deng Y."/>
            <person name="Ran L."/>
            <person name="Shi X."/>
            <person name="Wang X."/>
            <person name="Wu Q."/>
            <person name="Li C."/>
            <person name="Ren X."/>
            <person name="Wang J."/>
            <person name="Wang X."/>
            <person name="Li D."/>
            <person name="Liu D."/>
            <person name="Zhang X."/>
            <person name="Ji Z."/>
            <person name="Zhao W."/>
            <person name="Sun Y."/>
            <person name="Zhang Z."/>
            <person name="Bao J."/>
            <person name="Han Y."/>
            <person name="Dong L."/>
            <person name="Ji J."/>
            <person name="Chen P."/>
            <person name="Wu S."/>
            <person name="Liu J."/>
            <person name="Xiao Y."/>
            <person name="Bu D."/>
            <person name="Tan J."/>
            <person name="Yang L."/>
            <person name="Ye C."/>
            <person name="Zhang J."/>
            <person name="Xu J."/>
            <person name="Zhou Y."/>
            <person name="Yu Y."/>
            <person name="Zhang B."/>
            <person name="Zhuang S."/>
            <person name="Wei H."/>
            <person name="Liu B."/>
            <person name="Lei M."/>
            <person name="Yu H."/>
            <person name="Li Y."/>
            <person name="Xu H."/>
            <person name="Wei S."/>
            <person name="He X."/>
            <person name="Fang L."/>
            <person name="Zhang Z."/>
            <person name="Zhang Y."/>
            <person name="Huang X."/>
            <person name="Su Z."/>
            <person name="Tong W."/>
            <person name="Li J."/>
            <person name="Tong Z."/>
            <person name="Li S."/>
            <person name="Ye J."/>
            <person name="Wang L."/>
            <person name="Fang L."/>
            <person name="Lei T."/>
            <person name="Chen C."/>
            <person name="Chen H."/>
            <person name="Xu Z."/>
            <person name="Li H."/>
            <person name="Huang H."/>
            <person name="Zhang F."/>
            <person name="Xu H."/>
            <person name="Li N."/>
            <person name="Zhao C."/>
            <person name="Li S."/>
            <person name="Dong L."/>
            <person name="Huang Y."/>
            <person name="Li L."/>
            <person name="Xi Y."/>
            <person name="Qi Q."/>
            <person name="Li W."/>
            <person name="Zhang B."/>
            <person name="Hu W."/>
            <person name="Zhang Y."/>
            <person name="Tian X."/>
            <person name="Jiao Y."/>
            <person name="Liang X."/>
            <person name="Jin J."/>
            <person name="Gao L."/>
            <person name="Zheng W."/>
            <person name="Hao B."/>
            <person name="Liu S."/>
            <person name="Wang W."/>
            <person name="Yuan L."/>
            <person name="Cao M."/>
            <person name="McDermott J."/>
            <person name="Samudrala R."/>
            <person name="Wang J."/>
            <person name="Wong G.K."/>
            <person name="Yang H."/>
        </authorList>
    </citation>
    <scope>NUCLEOTIDE SEQUENCE [LARGE SCALE GENOMIC DNA]</scope>
    <source>
        <strain evidence="7">cv. 93-11</strain>
    </source>
</reference>
<sequence length="400" mass="46347">MKFKSTKEAWEFWTYYGGRTGFDVRINYENKSKVDGVITSARYVCSNEGYRAIDKRDHNTKRPRAETRTGCKARIRITVDREVGDYSVYDLVLEHNHELQLPSTCHLMPSQRKISSLQAFEIETMDDSGIGPKAAHELASRQVGGSVNLGYTRRVLKNHLRTKRQRELMYGEAGNEATFEETFSTIRSKVHKQTWLNSIYKVKEKWAECYMRNVYTLGMRSTQLSESLNNDLKNHLKSDLDIIQFFNNLERVIKGKRDNELDAEYEARKKLPRIKMRVPILVQASKIYTPCIFEYFQNEYERSMAAYIKSSEHNEFIVAIEAPGEASTFEEECKVVGNYAEQQALCTCGQFERTGILCSHALKVLDVMNIKSLPKRYILKRWTREARVGAIEDCYGKIVV</sequence>
<dbReference type="HOGENOM" id="CLU_008459_3_3_1"/>
<dbReference type="InterPro" id="IPR006564">
    <property type="entry name" value="Znf_PMZ"/>
</dbReference>
<dbReference type="Pfam" id="PF03101">
    <property type="entry name" value="FAR1"/>
    <property type="match status" value="1"/>
</dbReference>
<keyword evidence="7" id="KW-1185">Reference proteome</keyword>
<feature type="domain" description="SWIM-type" evidence="5">
    <location>
        <begin position="331"/>
        <end position="369"/>
    </location>
</feature>
<keyword evidence="3" id="KW-0862">Zinc</keyword>
<gene>
    <name evidence="6" type="ORF">OsI_22366</name>
</gene>
<dbReference type="GO" id="GO:0008270">
    <property type="term" value="F:zinc ion binding"/>
    <property type="evidence" value="ECO:0007669"/>
    <property type="project" value="UniProtKB-KW"/>
</dbReference>
<dbReference type="Pfam" id="PF04434">
    <property type="entry name" value="SWIM"/>
    <property type="match status" value="1"/>
</dbReference>
<dbReference type="PANTHER" id="PTHR47718">
    <property type="entry name" value="OS01G0519700 PROTEIN"/>
    <property type="match status" value="1"/>
</dbReference>
<name>B8B4I7_ORYSI</name>
<dbReference type="InterPro" id="IPR007527">
    <property type="entry name" value="Znf_SWIM"/>
</dbReference>
<evidence type="ECO:0000256" key="2">
    <source>
        <dbReference type="ARBA" id="ARBA00022771"/>
    </source>
</evidence>
<evidence type="ECO:0000256" key="4">
    <source>
        <dbReference type="PROSITE-ProRule" id="PRU00325"/>
    </source>
</evidence>
<dbReference type="OMA" id="HNERRTA"/>
<dbReference type="Proteomes" id="UP000007015">
    <property type="component" value="Chromosome 6"/>
</dbReference>
<evidence type="ECO:0000313" key="6">
    <source>
        <dbReference type="EMBL" id="EEC80322.1"/>
    </source>
</evidence>
<evidence type="ECO:0000256" key="3">
    <source>
        <dbReference type="ARBA" id="ARBA00022833"/>
    </source>
</evidence>